<name>D6PBJ0_9ARCH</name>
<dbReference type="Pfam" id="PF01918">
    <property type="entry name" value="Alba"/>
    <property type="match status" value="1"/>
</dbReference>
<dbReference type="SUPFAM" id="SSF82704">
    <property type="entry name" value="AlbA-like"/>
    <property type="match status" value="1"/>
</dbReference>
<sequence length="117" mass="12875">MDSLCLQMGSTMGDRRSIFIGKKPLHAYVRAVVMAMEEGDRELQLVARGATIGRAVDVAEICRRRNGIIAQGLPEEVVIGNISCTSEIFKQDDNRDRTVSVLTIELDGVGELPLEEE</sequence>
<dbReference type="EMBL" id="GU942964">
    <property type="protein sequence ID" value="ADD93091.1"/>
    <property type="molecule type" value="Genomic_DNA"/>
</dbReference>
<dbReference type="GO" id="GO:0003676">
    <property type="term" value="F:nucleic acid binding"/>
    <property type="evidence" value="ECO:0007669"/>
    <property type="project" value="InterPro"/>
</dbReference>
<evidence type="ECO:0000259" key="1">
    <source>
        <dbReference type="Pfam" id="PF01918"/>
    </source>
</evidence>
<protein>
    <submittedName>
        <fullName evidence="2">DNA/RNA binding protein Alba</fullName>
    </submittedName>
</protein>
<reference evidence="2" key="1">
    <citation type="journal article" date="2010" name="ISME J.">
        <title>Metagenome of the Mediterranean deep chlorophyll maximum studied by direct and fosmid library 454 pyrosequencing.</title>
        <authorList>
            <person name="Ghai R."/>
            <person name="Martin-Cuadrado A.B."/>
            <person name="Molto A.G."/>
            <person name="Heredia I.G."/>
            <person name="Cabrera R."/>
            <person name="Martin J."/>
            <person name="Verdu M."/>
            <person name="Deschamps P."/>
            <person name="Moreira D."/>
            <person name="Lopez-Garcia P."/>
            <person name="Mira A."/>
            <person name="Rodriguez-Valera F."/>
        </authorList>
    </citation>
    <scope>NUCLEOTIDE SEQUENCE</scope>
</reference>
<dbReference type="AlphaFoldDB" id="D6PBJ0"/>
<organism evidence="2">
    <name type="scientific">uncultured archaeon MedDCM-OCT-S05-C32</name>
    <dbReference type="NCBI Taxonomy" id="743090"/>
    <lineage>
        <taxon>Archaea</taxon>
        <taxon>environmental samples</taxon>
    </lineage>
</organism>
<evidence type="ECO:0000313" key="2">
    <source>
        <dbReference type="EMBL" id="ADD93091.1"/>
    </source>
</evidence>
<feature type="domain" description="DNA/RNA-binding protein Alba-like" evidence="1">
    <location>
        <begin position="17"/>
        <end position="68"/>
    </location>
</feature>
<dbReference type="InterPro" id="IPR002775">
    <property type="entry name" value="DNA/RNA-bd_Alba-like"/>
</dbReference>
<proteinExistence type="predicted"/>
<dbReference type="InterPro" id="IPR036882">
    <property type="entry name" value="Alba-like_dom_sf"/>
</dbReference>
<accession>D6PBJ0</accession>
<dbReference type="Gene3D" id="3.30.110.20">
    <property type="entry name" value="Alba-like domain"/>
    <property type="match status" value="1"/>
</dbReference>